<dbReference type="RefSeq" id="WP_146648548.1">
    <property type="nucleotide sequence ID" value="NZ_CP012333.1"/>
</dbReference>
<dbReference type="Proteomes" id="UP000064967">
    <property type="component" value="Chromosome"/>
</dbReference>
<evidence type="ECO:0000313" key="3">
    <source>
        <dbReference type="EMBL" id="AKU97410.1"/>
    </source>
</evidence>
<dbReference type="PATRIC" id="fig|1391654.3.peg.4132"/>
<accession>A0A0K1PV49</accession>
<dbReference type="PANTHER" id="PTHR33227:SF48">
    <property type="entry name" value="STIGMA-SPECIFIC STIG1-LIKE PROTEIN 4"/>
    <property type="match status" value="1"/>
</dbReference>
<feature type="chain" id="PRO_5005466337" evidence="2">
    <location>
        <begin position="23"/>
        <end position="403"/>
    </location>
</feature>
<keyword evidence="4" id="KW-1185">Reference proteome</keyword>
<gene>
    <name evidence="3" type="ORF">AKJ09_04074</name>
</gene>
<evidence type="ECO:0000256" key="1">
    <source>
        <dbReference type="ARBA" id="ARBA00022729"/>
    </source>
</evidence>
<name>A0A0K1PV49_9BACT</name>
<dbReference type="InterPro" id="IPR006969">
    <property type="entry name" value="Stig-like"/>
</dbReference>
<reference evidence="3 4" key="1">
    <citation type="submission" date="2015-08" db="EMBL/GenBank/DDBJ databases">
        <authorList>
            <person name="Babu N.S."/>
            <person name="Beckwith C.J."/>
            <person name="Beseler K.G."/>
            <person name="Brison A."/>
            <person name="Carone J.V."/>
            <person name="Caskin T.P."/>
            <person name="Diamond M."/>
            <person name="Durham M.E."/>
            <person name="Foxe J.M."/>
            <person name="Go M."/>
            <person name="Henderson B.A."/>
            <person name="Jones I.B."/>
            <person name="McGettigan J.A."/>
            <person name="Micheletti S.J."/>
            <person name="Nasrallah M.E."/>
            <person name="Ortiz D."/>
            <person name="Piller C.R."/>
            <person name="Privatt S.R."/>
            <person name="Schneider S.L."/>
            <person name="Sharp S."/>
            <person name="Smith T.C."/>
            <person name="Stanton J.D."/>
            <person name="Ullery H.E."/>
            <person name="Wilson R.J."/>
            <person name="Serrano M.G."/>
            <person name="Buck G."/>
            <person name="Lee V."/>
            <person name="Wang Y."/>
            <person name="Carvalho R."/>
            <person name="Voegtly L."/>
            <person name="Shi R."/>
            <person name="Duckworth R."/>
            <person name="Johnson A."/>
            <person name="Loviza R."/>
            <person name="Walstead R."/>
            <person name="Shah Z."/>
            <person name="Kiflezghi M."/>
            <person name="Wade K."/>
            <person name="Ball S.L."/>
            <person name="Bradley K.W."/>
            <person name="Asai D.J."/>
            <person name="Bowman C.A."/>
            <person name="Russell D.A."/>
            <person name="Pope W.H."/>
            <person name="Jacobs-Sera D."/>
            <person name="Hendrix R.W."/>
            <person name="Hatfull G.F."/>
        </authorList>
    </citation>
    <scope>NUCLEOTIDE SEQUENCE [LARGE SCALE GENOMIC DNA]</scope>
    <source>
        <strain evidence="3 4">DSM 27648</strain>
    </source>
</reference>
<keyword evidence="1 2" id="KW-0732">Signal</keyword>
<evidence type="ECO:0000256" key="2">
    <source>
        <dbReference type="SAM" id="SignalP"/>
    </source>
</evidence>
<evidence type="ECO:0000313" key="4">
    <source>
        <dbReference type="Proteomes" id="UP000064967"/>
    </source>
</evidence>
<dbReference type="PANTHER" id="PTHR33227">
    <property type="entry name" value="STIGMA-SPECIFIC STIG1-LIKE PROTEIN 3"/>
    <property type="match status" value="1"/>
</dbReference>
<dbReference type="PROSITE" id="PS51257">
    <property type="entry name" value="PROKAR_LIPOPROTEIN"/>
    <property type="match status" value="1"/>
</dbReference>
<dbReference type="STRING" id="1391654.AKJ09_04074"/>
<sequence>MSTRTVTVAVLVATLVLACAQRAELAYEPSEDAGPSFTGGDAEVDPACDGGTCPDSAPAQKLCIATECPAGYDTCPAKFGATYRCGTNLMTDQDNCGACGNVCPSFQPIRMITRCVQGGCILECYSPLRPTPTGNAPTEYHDCNDLLDDGCESDVLLDPKNCGACGNACAPGQSCHEGKCGCPNGLTDCDGSCVDLQNNDDNCGRCGDICPRTDDSCADAPRNTHFGCREGKCGALKCGGTSEDCNHDLDNKKCASDGCEIDDVFTDLNNCGGCGIVCGPGEECRDEGNGHECLIPCKKSGTVLCDEVCIDILNDPNNCGECGLACPSQSDNQIRSCKKGICQVDCAKGYADCNGDPNDGCETDLRVHPGNCGACGHSCDIADGQPCVEGQCLMAPCNGEVTK</sequence>
<feature type="signal peptide" evidence="2">
    <location>
        <begin position="1"/>
        <end position="22"/>
    </location>
</feature>
<dbReference type="AlphaFoldDB" id="A0A0K1PV49"/>
<organism evidence="3 4">
    <name type="scientific">Labilithrix luteola</name>
    <dbReference type="NCBI Taxonomy" id="1391654"/>
    <lineage>
        <taxon>Bacteria</taxon>
        <taxon>Pseudomonadati</taxon>
        <taxon>Myxococcota</taxon>
        <taxon>Polyangia</taxon>
        <taxon>Polyangiales</taxon>
        <taxon>Labilitrichaceae</taxon>
        <taxon>Labilithrix</taxon>
    </lineage>
</organism>
<dbReference type="OrthoDB" id="5492401at2"/>
<dbReference type="EMBL" id="CP012333">
    <property type="protein sequence ID" value="AKU97410.1"/>
    <property type="molecule type" value="Genomic_DNA"/>
</dbReference>
<proteinExistence type="predicted"/>
<protein>
    <submittedName>
        <fullName evidence="3">Tryptophan synthase alpha chain</fullName>
    </submittedName>
</protein>
<dbReference type="KEGG" id="llu:AKJ09_04074"/>